<comment type="caution">
    <text evidence="1">The sequence shown here is derived from an EMBL/GenBank/DDBJ whole genome shotgun (WGS) entry which is preliminary data.</text>
</comment>
<evidence type="ECO:0000313" key="1">
    <source>
        <dbReference type="EMBL" id="TCJ04479.1"/>
    </source>
</evidence>
<dbReference type="EMBL" id="SJTH01000009">
    <property type="protein sequence ID" value="TCJ04479.1"/>
    <property type="molecule type" value="Genomic_DNA"/>
</dbReference>
<dbReference type="OrthoDB" id="2887764at2"/>
<proteinExistence type="predicted"/>
<organism evidence="1 2">
    <name type="scientific">Cytobacillus praedii</name>
    <dbReference type="NCBI Taxonomy" id="1742358"/>
    <lineage>
        <taxon>Bacteria</taxon>
        <taxon>Bacillati</taxon>
        <taxon>Bacillota</taxon>
        <taxon>Bacilli</taxon>
        <taxon>Bacillales</taxon>
        <taxon>Bacillaceae</taxon>
        <taxon>Cytobacillus</taxon>
    </lineage>
</organism>
<dbReference type="Proteomes" id="UP000293846">
    <property type="component" value="Unassembled WGS sequence"/>
</dbReference>
<accession>A0A4V2NUH5</accession>
<reference evidence="1 2" key="1">
    <citation type="submission" date="2019-03" db="EMBL/GenBank/DDBJ databases">
        <authorList>
            <person name="Jensen L."/>
            <person name="Storgaard J."/>
            <person name="Sulaj E."/>
            <person name="Schramm A."/>
            <person name="Marshall I.P.G."/>
        </authorList>
    </citation>
    <scope>NUCLEOTIDE SEQUENCE [LARGE SCALE GENOMIC DNA]</scope>
    <source>
        <strain evidence="1 2">2017H2G3</strain>
    </source>
</reference>
<gene>
    <name evidence="1" type="ORF">E0Y62_10305</name>
</gene>
<evidence type="ECO:0000313" key="2">
    <source>
        <dbReference type="Proteomes" id="UP000293846"/>
    </source>
</evidence>
<dbReference type="RefSeq" id="WP_131236807.1">
    <property type="nucleotide sequence ID" value="NZ_SJTH01000009.1"/>
</dbReference>
<keyword evidence="2" id="KW-1185">Reference proteome</keyword>
<dbReference type="AlphaFoldDB" id="A0A4V2NUH5"/>
<protein>
    <submittedName>
        <fullName evidence="1">Uncharacterized protein</fullName>
    </submittedName>
</protein>
<sequence>MDWISIGSGAMAAALIFALMHNNDEDYEEEIDEEGITINDPSGRYVTLSCQTCRKLKKHKEIQSNLYQCVKCKRHTDLRAS</sequence>
<name>A0A4V2NUH5_9BACI</name>